<dbReference type="KEGG" id="run:DR864_27265"/>
<evidence type="ECO:0000313" key="2">
    <source>
        <dbReference type="Proteomes" id="UP000251993"/>
    </source>
</evidence>
<protein>
    <submittedName>
        <fullName evidence="1">Uncharacterized protein</fullName>
    </submittedName>
</protein>
<organism evidence="1 2">
    <name type="scientific">Runella rosea</name>
    <dbReference type="NCBI Taxonomy" id="2259595"/>
    <lineage>
        <taxon>Bacteria</taxon>
        <taxon>Pseudomonadati</taxon>
        <taxon>Bacteroidota</taxon>
        <taxon>Cytophagia</taxon>
        <taxon>Cytophagales</taxon>
        <taxon>Spirosomataceae</taxon>
        <taxon>Runella</taxon>
    </lineage>
</organism>
<dbReference type="OrthoDB" id="957470at2"/>
<gene>
    <name evidence="1" type="ORF">DR864_27265</name>
</gene>
<dbReference type="AlphaFoldDB" id="A0A344TRA2"/>
<name>A0A344TRA2_9BACT</name>
<dbReference type="EMBL" id="CP030850">
    <property type="protein sequence ID" value="AXE21173.1"/>
    <property type="molecule type" value="Genomic_DNA"/>
</dbReference>
<reference evidence="1 2" key="1">
    <citation type="submission" date="2018-07" db="EMBL/GenBank/DDBJ databases">
        <title>Genome sequencing of Runella.</title>
        <authorList>
            <person name="Baek M.-G."/>
            <person name="Yi H."/>
        </authorList>
    </citation>
    <scope>NUCLEOTIDE SEQUENCE [LARGE SCALE GENOMIC DNA]</scope>
    <source>
        <strain evidence="1 2">HYN0085</strain>
    </source>
</reference>
<accession>A0A344TRA2</accession>
<dbReference type="Proteomes" id="UP000251993">
    <property type="component" value="Chromosome"/>
</dbReference>
<dbReference type="RefSeq" id="WP_114069934.1">
    <property type="nucleotide sequence ID" value="NZ_CP030850.1"/>
</dbReference>
<proteinExistence type="predicted"/>
<keyword evidence="2" id="KW-1185">Reference proteome</keyword>
<sequence>MVPIENNPIIKKILEDFVRQSARAFRDAVRREGLVDTDALADSIREGAIEVGSGFITGHVYYSELLRIKDMKQLRYSTIPPIGPLVDWVERQGLGKFPFVPGMQNGLQKSSEIQGIYRVARGIQYHLKAEPNVKRGYRGIYNDPLKIMLGVFYENMREYVASYTATAFKEAFGYEVRISVPEPVNAARIQAAWNARDTKLARKK</sequence>
<evidence type="ECO:0000313" key="1">
    <source>
        <dbReference type="EMBL" id="AXE21173.1"/>
    </source>
</evidence>